<organism evidence="2 3">
    <name type="scientific">Mesobacillus subterraneus</name>
    <dbReference type="NCBI Taxonomy" id="285983"/>
    <lineage>
        <taxon>Bacteria</taxon>
        <taxon>Bacillati</taxon>
        <taxon>Bacillota</taxon>
        <taxon>Bacilli</taxon>
        <taxon>Bacillales</taxon>
        <taxon>Bacillaceae</taxon>
        <taxon>Mesobacillus</taxon>
    </lineage>
</organism>
<evidence type="ECO:0000313" key="2">
    <source>
        <dbReference type="EMBL" id="RSD24836.1"/>
    </source>
</evidence>
<gene>
    <name evidence="2" type="ORF">EJA10_18755</name>
</gene>
<name>A0A3R9E2Q4_9BACI</name>
<dbReference type="AlphaFoldDB" id="A0A3R9E2Q4"/>
<dbReference type="CDD" id="cd04301">
    <property type="entry name" value="NAT_SF"/>
    <property type="match status" value="1"/>
</dbReference>
<comment type="caution">
    <text evidence="2">The sequence shown here is derived from an EMBL/GenBank/DDBJ whole genome shotgun (WGS) entry which is preliminary data.</text>
</comment>
<dbReference type="EMBL" id="RSFW01000022">
    <property type="protein sequence ID" value="RSD24836.1"/>
    <property type="molecule type" value="Genomic_DNA"/>
</dbReference>
<dbReference type="Gene3D" id="3.40.630.30">
    <property type="match status" value="1"/>
</dbReference>
<dbReference type="RefSeq" id="WP_125481570.1">
    <property type="nucleotide sequence ID" value="NZ_RSFW01000022.1"/>
</dbReference>
<keyword evidence="2" id="KW-0808">Transferase</keyword>
<dbReference type="Proteomes" id="UP000279911">
    <property type="component" value="Unassembled WGS sequence"/>
</dbReference>
<dbReference type="OrthoDB" id="5292888at2"/>
<protein>
    <submittedName>
        <fullName evidence="2">GNAT family N-acetyltransferase</fullName>
    </submittedName>
</protein>
<reference evidence="3" key="1">
    <citation type="submission" date="2018-12" db="EMBL/GenBank/DDBJ databases">
        <title>Bacillus chawlae sp. nov., Bacillus glennii sp. nov., and Bacillus saganii sp. nov. Isolated from the Vehicle Assembly Building at Kennedy Space Center where the Viking Spacecraft were Assembled.</title>
        <authorList>
            <person name="Seuylemezian A."/>
            <person name="Vaishampayan P."/>
        </authorList>
    </citation>
    <scope>NUCLEOTIDE SEQUENCE [LARGE SCALE GENOMIC DNA]</scope>
    <source>
        <strain evidence="3">DSM 13966</strain>
    </source>
</reference>
<dbReference type="GO" id="GO:0016747">
    <property type="term" value="F:acyltransferase activity, transferring groups other than amino-acyl groups"/>
    <property type="evidence" value="ECO:0007669"/>
    <property type="project" value="InterPro"/>
</dbReference>
<evidence type="ECO:0000259" key="1">
    <source>
        <dbReference type="PROSITE" id="PS51186"/>
    </source>
</evidence>
<feature type="domain" description="N-acetyltransferase" evidence="1">
    <location>
        <begin position="1"/>
        <end position="169"/>
    </location>
</feature>
<dbReference type="PROSITE" id="PS51186">
    <property type="entry name" value="GNAT"/>
    <property type="match status" value="1"/>
</dbReference>
<dbReference type="InterPro" id="IPR016181">
    <property type="entry name" value="Acyl_CoA_acyltransferase"/>
</dbReference>
<sequence>MVIRRATKDDATGIAEVHIRSWQETYKGIVSQDYLDSLKAEDRKPLWEKSLSESPDKAPVYVAVNPDGEIIGFASYGKERTGKVNAYGELYAIYILQKGQKAKNGLKLIKAGVEELLKQKYKSMLVWVLSDNGSRGFYESLKPQKAGEEVVEIAGEEYVEFAYVWHDLESLLELVRQKL</sequence>
<evidence type="ECO:0000313" key="3">
    <source>
        <dbReference type="Proteomes" id="UP000279911"/>
    </source>
</evidence>
<dbReference type="InterPro" id="IPR000182">
    <property type="entry name" value="GNAT_dom"/>
</dbReference>
<accession>A0A3R9E2Q4</accession>
<dbReference type="Pfam" id="PF00583">
    <property type="entry name" value="Acetyltransf_1"/>
    <property type="match status" value="1"/>
</dbReference>
<proteinExistence type="predicted"/>
<dbReference type="SUPFAM" id="SSF55729">
    <property type="entry name" value="Acyl-CoA N-acyltransferases (Nat)"/>
    <property type="match status" value="1"/>
</dbReference>